<protein>
    <recommendedName>
        <fullName evidence="1">Integrase catalytic domain-containing protein</fullName>
    </recommendedName>
</protein>
<feature type="domain" description="Integrase catalytic" evidence="1">
    <location>
        <begin position="26"/>
        <end position="138"/>
    </location>
</feature>
<dbReference type="EMBL" id="JAMKFB020000001">
    <property type="protein sequence ID" value="KAL0202462.1"/>
    <property type="molecule type" value="Genomic_DNA"/>
</dbReference>
<reference evidence="2 3" key="1">
    <citation type="submission" date="2024-05" db="EMBL/GenBank/DDBJ databases">
        <title>Genome sequencing and assembly of Indian major carp, Cirrhinus mrigala (Hamilton, 1822).</title>
        <authorList>
            <person name="Mohindra V."/>
            <person name="Chowdhury L.M."/>
            <person name="Lal K."/>
            <person name="Jena J.K."/>
        </authorList>
    </citation>
    <scope>NUCLEOTIDE SEQUENCE [LARGE SCALE GENOMIC DNA]</scope>
    <source>
        <strain evidence="2">CM1030</strain>
        <tissue evidence="2">Blood</tissue>
    </source>
</reference>
<dbReference type="AlphaFoldDB" id="A0ABD0RV81"/>
<organism evidence="2 3">
    <name type="scientific">Cirrhinus mrigala</name>
    <name type="common">Mrigala</name>
    <dbReference type="NCBI Taxonomy" id="683832"/>
    <lineage>
        <taxon>Eukaryota</taxon>
        <taxon>Metazoa</taxon>
        <taxon>Chordata</taxon>
        <taxon>Craniata</taxon>
        <taxon>Vertebrata</taxon>
        <taxon>Euteleostomi</taxon>
        <taxon>Actinopterygii</taxon>
        <taxon>Neopterygii</taxon>
        <taxon>Teleostei</taxon>
        <taxon>Ostariophysi</taxon>
        <taxon>Cypriniformes</taxon>
        <taxon>Cyprinidae</taxon>
        <taxon>Labeoninae</taxon>
        <taxon>Labeonini</taxon>
        <taxon>Cirrhinus</taxon>
    </lineage>
</organism>
<dbReference type="PANTHER" id="PTHR37984:SF9">
    <property type="entry name" value="INTEGRASE CATALYTIC DOMAIN-CONTAINING PROTEIN"/>
    <property type="match status" value="1"/>
</dbReference>
<dbReference type="InterPro" id="IPR036397">
    <property type="entry name" value="RNaseH_sf"/>
</dbReference>
<evidence type="ECO:0000313" key="3">
    <source>
        <dbReference type="Proteomes" id="UP001529510"/>
    </source>
</evidence>
<feature type="non-terminal residue" evidence="2">
    <location>
        <position position="1"/>
    </location>
</feature>
<gene>
    <name evidence="2" type="ORF">M9458_000480</name>
</gene>
<dbReference type="PANTHER" id="PTHR37984">
    <property type="entry name" value="PROTEIN CBG26694"/>
    <property type="match status" value="1"/>
</dbReference>
<feature type="non-terminal residue" evidence="2">
    <location>
        <position position="299"/>
    </location>
</feature>
<evidence type="ECO:0000259" key="1">
    <source>
        <dbReference type="PROSITE" id="PS50994"/>
    </source>
</evidence>
<dbReference type="InterPro" id="IPR050951">
    <property type="entry name" value="Retrovirus_Pol_polyprotein"/>
</dbReference>
<accession>A0ABD0RV81</accession>
<dbReference type="PROSITE" id="PS50994">
    <property type="entry name" value="INTEGRASE"/>
    <property type="match status" value="1"/>
</dbReference>
<dbReference type="FunFam" id="3.30.420.10:FF:000063">
    <property type="entry name" value="Retrovirus-related Pol polyprotein from transposon 297-like Protein"/>
    <property type="match status" value="1"/>
</dbReference>
<dbReference type="InterPro" id="IPR012337">
    <property type="entry name" value="RNaseH-like_sf"/>
</dbReference>
<dbReference type="Gene3D" id="3.30.420.10">
    <property type="entry name" value="Ribonuclease H-like superfamily/Ribonuclease H"/>
    <property type="match status" value="1"/>
</dbReference>
<dbReference type="InterPro" id="IPR001584">
    <property type="entry name" value="Integrase_cat-core"/>
</dbReference>
<comment type="caution">
    <text evidence="2">The sequence shown here is derived from an EMBL/GenBank/DDBJ whole genome shotgun (WGS) entry which is preliminary data.</text>
</comment>
<proteinExistence type="predicted"/>
<dbReference type="Proteomes" id="UP001529510">
    <property type="component" value="Unassembled WGS sequence"/>
</dbReference>
<evidence type="ECO:0000313" key="2">
    <source>
        <dbReference type="EMBL" id="KAL0202462.1"/>
    </source>
</evidence>
<dbReference type="SUPFAM" id="SSF53098">
    <property type="entry name" value="Ribonuclease H-like"/>
    <property type="match status" value="1"/>
</dbReference>
<keyword evidence="3" id="KW-1185">Reference proteome</keyword>
<sequence length="299" mass="33808">HTGVSGCDICCLHSQQKTEQLMPTPLPARPWQQVAADIFQWEGGHYLVVVDYFTRYIEVANLPKLVTATTVERLKVIFARFRIPETLLTDNGPQCAYCEFVEFARDYDFKHVTSSPQYPQSNGEAERVVRTVKQMLKKNQDPQRALLAYRSTPLSQGFSPVEIVQKERQDDEKQQVTFRSRHRAKDLPVIVPGKKVWIRTSKITGTVQGESSTPRSYQVETELGTLRRNRAHLTVLPEPAPQEVNGTVTRSGRISCPPDRLDLQVEYKCRKTCCQEKGRIIPSAESGMSRQSTLASSSG</sequence>
<name>A0ABD0RV81_CIRMR</name>
<dbReference type="Pfam" id="PF00665">
    <property type="entry name" value="rve"/>
    <property type="match status" value="1"/>
</dbReference>